<dbReference type="EMBL" id="JACJLV010000064">
    <property type="protein sequence ID" value="MBM6827818.1"/>
    <property type="molecule type" value="Genomic_DNA"/>
</dbReference>
<sequence length="548" mass="62745">MAVRNLREGTVLKSKYRIGQVLGFGGFGITYLARNLELSQTVVIKEYFPMDLAYRDAEKGEVSLTLPREKNDRKVYQKGKKDFLSEARRMSALSEVPSVVKVLDWFEENETAYLVMEHVRGMGLDRYLERLDEPLSFQEAWKLMLPVLDGLEKVHEKGIIHRDFNPSNLMMQENGTLKMIDFGAARGYLDTEKTMTVLVKRGYAPPEQYLRHGPQGPWTDLYAVCATLYEMVTGVRPQPSIERMQKDQLYLPSAYGAEITPEEEKVLCRGLELTPIHRFRSVKELKEAFLEEEPKEEKKGKKKVMIIIAAVVIVCIAAAGGIWQYRIAKEEAVLKSYAGNYGKETEKYQEFLTFVKDNAVAEEETEPNEFFPEQGTSMVYTLPTEAVEEWGEPCNQFRLHETRDGLLEWLEKNGQELELQNEKDTNTVTVEKYGAVLTKFVRESRYQNPNGQVLILQSDVVDQELFSVMAAGDGENEEETEALARSVASYLTRKEEEPELFEEWTRGNSCYNIGKGETEDGLKGYEFYPHDAGGYTKGPYYWPLRVGE</sequence>
<evidence type="ECO:0000256" key="3">
    <source>
        <dbReference type="ARBA" id="ARBA00022777"/>
    </source>
</evidence>
<protein>
    <submittedName>
        <fullName evidence="8">Serine/threonine protein kinase</fullName>
    </submittedName>
</protein>
<feature type="transmembrane region" description="Helical" evidence="6">
    <location>
        <begin position="304"/>
        <end position="325"/>
    </location>
</feature>
<evidence type="ECO:0000259" key="7">
    <source>
        <dbReference type="PROSITE" id="PS50011"/>
    </source>
</evidence>
<feature type="binding site" evidence="5">
    <location>
        <position position="45"/>
    </location>
    <ligand>
        <name>ATP</name>
        <dbReference type="ChEBI" id="CHEBI:30616"/>
    </ligand>
</feature>
<dbReference type="CDD" id="cd14014">
    <property type="entry name" value="STKc_PknB_like"/>
    <property type="match status" value="1"/>
</dbReference>
<keyword evidence="9" id="KW-1185">Reference proteome</keyword>
<keyword evidence="4 5" id="KW-0067">ATP-binding</keyword>
<dbReference type="InterPro" id="IPR000719">
    <property type="entry name" value="Prot_kinase_dom"/>
</dbReference>
<evidence type="ECO:0000256" key="1">
    <source>
        <dbReference type="ARBA" id="ARBA00022679"/>
    </source>
</evidence>
<dbReference type="PROSITE" id="PS00107">
    <property type="entry name" value="PROTEIN_KINASE_ATP"/>
    <property type="match status" value="1"/>
</dbReference>
<evidence type="ECO:0000313" key="8">
    <source>
        <dbReference type="EMBL" id="MBM6827818.1"/>
    </source>
</evidence>
<keyword evidence="8" id="KW-0723">Serine/threonine-protein kinase</keyword>
<accession>A0A938X4H1</accession>
<dbReference type="AlphaFoldDB" id="A0A938X4H1"/>
<keyword evidence="6" id="KW-0812">Transmembrane</keyword>
<keyword evidence="2 5" id="KW-0547">Nucleotide-binding</keyword>
<dbReference type="PANTHER" id="PTHR43289:SF34">
    <property type="entry name" value="SERINE_THREONINE-PROTEIN KINASE YBDM-RELATED"/>
    <property type="match status" value="1"/>
</dbReference>
<keyword evidence="1" id="KW-0808">Transferase</keyword>
<organism evidence="8 9">
    <name type="scientific">Mordavella massiliensis</name>
    <dbReference type="NCBI Taxonomy" id="1871024"/>
    <lineage>
        <taxon>Bacteria</taxon>
        <taxon>Bacillati</taxon>
        <taxon>Bacillota</taxon>
        <taxon>Clostridia</taxon>
        <taxon>Eubacteriales</taxon>
        <taxon>Clostridiaceae</taxon>
        <taxon>Mordavella</taxon>
    </lineage>
</organism>
<dbReference type="GO" id="GO:0005524">
    <property type="term" value="F:ATP binding"/>
    <property type="evidence" value="ECO:0007669"/>
    <property type="project" value="UniProtKB-UniRule"/>
</dbReference>
<reference evidence="8" key="1">
    <citation type="submission" date="2020-08" db="EMBL/GenBank/DDBJ databases">
        <authorList>
            <person name="Cejkova D."/>
            <person name="Kubasova T."/>
            <person name="Jahodarova E."/>
            <person name="Rychlik I."/>
        </authorList>
    </citation>
    <scope>NUCLEOTIDE SEQUENCE</scope>
    <source>
        <strain evidence="8">An420c</strain>
    </source>
</reference>
<evidence type="ECO:0000256" key="5">
    <source>
        <dbReference type="PROSITE-ProRule" id="PRU10141"/>
    </source>
</evidence>
<feature type="domain" description="Protein kinase" evidence="7">
    <location>
        <begin position="16"/>
        <end position="290"/>
    </location>
</feature>
<keyword evidence="3 8" id="KW-0418">Kinase</keyword>
<name>A0A938X4H1_9CLOT</name>
<dbReference type="RefSeq" id="WP_204909796.1">
    <property type="nucleotide sequence ID" value="NZ_JACJLV010000064.1"/>
</dbReference>
<proteinExistence type="predicted"/>
<dbReference type="Pfam" id="PF00069">
    <property type="entry name" value="Pkinase"/>
    <property type="match status" value="1"/>
</dbReference>
<reference evidence="8" key="2">
    <citation type="journal article" date="2021" name="Sci. Rep.">
        <title>The distribution of antibiotic resistance genes in chicken gut microbiota commensals.</title>
        <authorList>
            <person name="Juricova H."/>
            <person name="Matiasovicova J."/>
            <person name="Kubasova T."/>
            <person name="Cejkova D."/>
            <person name="Rychlik I."/>
        </authorList>
    </citation>
    <scope>NUCLEOTIDE SEQUENCE</scope>
    <source>
        <strain evidence="8">An420c</strain>
    </source>
</reference>
<dbReference type="PANTHER" id="PTHR43289">
    <property type="entry name" value="MITOGEN-ACTIVATED PROTEIN KINASE KINASE KINASE 20-RELATED"/>
    <property type="match status" value="1"/>
</dbReference>
<dbReference type="PROSITE" id="PS50011">
    <property type="entry name" value="PROTEIN_KINASE_DOM"/>
    <property type="match status" value="1"/>
</dbReference>
<gene>
    <name evidence="8" type="ORF">H6A13_12090</name>
</gene>
<dbReference type="SUPFAM" id="SSF56112">
    <property type="entry name" value="Protein kinase-like (PK-like)"/>
    <property type="match status" value="1"/>
</dbReference>
<keyword evidence="6" id="KW-0472">Membrane</keyword>
<dbReference type="InterPro" id="IPR011009">
    <property type="entry name" value="Kinase-like_dom_sf"/>
</dbReference>
<evidence type="ECO:0000256" key="6">
    <source>
        <dbReference type="SAM" id="Phobius"/>
    </source>
</evidence>
<evidence type="ECO:0000313" key="9">
    <source>
        <dbReference type="Proteomes" id="UP000713880"/>
    </source>
</evidence>
<evidence type="ECO:0000256" key="2">
    <source>
        <dbReference type="ARBA" id="ARBA00022741"/>
    </source>
</evidence>
<evidence type="ECO:0000256" key="4">
    <source>
        <dbReference type="ARBA" id="ARBA00022840"/>
    </source>
</evidence>
<dbReference type="GO" id="GO:0004674">
    <property type="term" value="F:protein serine/threonine kinase activity"/>
    <property type="evidence" value="ECO:0007669"/>
    <property type="project" value="UniProtKB-KW"/>
</dbReference>
<dbReference type="Gene3D" id="3.30.200.20">
    <property type="entry name" value="Phosphorylase Kinase, domain 1"/>
    <property type="match status" value="1"/>
</dbReference>
<comment type="caution">
    <text evidence="8">The sequence shown here is derived from an EMBL/GenBank/DDBJ whole genome shotgun (WGS) entry which is preliminary data.</text>
</comment>
<dbReference type="Proteomes" id="UP000713880">
    <property type="component" value="Unassembled WGS sequence"/>
</dbReference>
<dbReference type="InterPro" id="IPR017441">
    <property type="entry name" value="Protein_kinase_ATP_BS"/>
</dbReference>
<dbReference type="Gene3D" id="1.10.510.10">
    <property type="entry name" value="Transferase(Phosphotransferase) domain 1"/>
    <property type="match status" value="1"/>
</dbReference>
<keyword evidence="6" id="KW-1133">Transmembrane helix</keyword>